<dbReference type="InterPro" id="IPR010262">
    <property type="entry name" value="Arylsulfotransferase_bact"/>
</dbReference>
<dbReference type="PANTHER" id="PTHR35340">
    <property type="entry name" value="PQQ ENZYME REPEAT PROTEIN-RELATED"/>
    <property type="match status" value="1"/>
</dbReference>
<comment type="caution">
    <text evidence="3">The sequence shown here is derived from an EMBL/GenBank/DDBJ whole genome shotgun (WGS) entry which is preliminary data.</text>
</comment>
<feature type="domain" description="Secretion system C-terminal sorting" evidence="2">
    <location>
        <begin position="470"/>
        <end position="540"/>
    </location>
</feature>
<name>A0A8J8GAL1_9FLAO</name>
<evidence type="ECO:0000313" key="4">
    <source>
        <dbReference type="Proteomes" id="UP000610746"/>
    </source>
</evidence>
<sequence length="542" mass="59413">MKYLFFLLFVNVCNAQTVGLIQKDAGSLDDGYVLFSPISSTTSYLIDKCGRQINTWQSANRPALSAYLLQDGTLLRSGNSNNTTFTAGGKGGIIQKIDWNGNVTWNYTISSALECQHHDVRALPNGNILAIVWESKTNTEAISQGRNPSLIPATIWSEKIIEIQQTGPTTGNIVWEWHVWDHLIQDFDTTKPNFGTISSNPQLLNLNFGASATNQDWIHLNSIDYNEELNQILVSAHEFDEVWIIDHSTTTAQAASHSGGNSGKGGDVLYRWGNPRAYNNGTVANQKLFGQHDAGWIKAGNPFANQIMIFNNGNGRTGGNYSTVEIINPPVNGANYTATLPYLPTSNSYIYNAGNAHNLYSQNISGAQQLSNGNVLISDGPAGNFFEVNTSGNTIWKYVNPVSNAGITTQGAIPSLNSVFKSTFYPSSYSGFAGKILSTGTIIENQNTLSANCNLTLNVEPTIFLENISIYPNPASDFIKVKLNSFESASIEIYNVAGQKMYAYIISSREIDISTKDFPNGVYFLKFINKKGITNFKLIIKH</sequence>
<dbReference type="EMBL" id="JABSNO010000006">
    <property type="protein sequence ID" value="NRS92107.1"/>
    <property type="molecule type" value="Genomic_DNA"/>
</dbReference>
<evidence type="ECO:0000313" key="3">
    <source>
        <dbReference type="EMBL" id="NRS92107.1"/>
    </source>
</evidence>
<dbReference type="InterPro" id="IPR026444">
    <property type="entry name" value="Secre_tail"/>
</dbReference>
<dbReference type="GO" id="GO:0004062">
    <property type="term" value="F:aryl sulfotransferase activity"/>
    <property type="evidence" value="ECO:0007669"/>
    <property type="project" value="InterPro"/>
</dbReference>
<dbReference type="AlphaFoldDB" id="A0A8J8GAL1"/>
<dbReference type="InterPro" id="IPR053143">
    <property type="entry name" value="Arylsulfate_ST"/>
</dbReference>
<proteinExistence type="predicted"/>
<keyword evidence="1" id="KW-0732">Signal</keyword>
<dbReference type="Pfam" id="PF05935">
    <property type="entry name" value="Arylsulfotrans"/>
    <property type="match status" value="1"/>
</dbReference>
<organism evidence="3 4">
    <name type="scientific">Frigoriflavimonas asaccharolytica</name>
    <dbReference type="NCBI Taxonomy" id="2735899"/>
    <lineage>
        <taxon>Bacteria</taxon>
        <taxon>Pseudomonadati</taxon>
        <taxon>Bacteroidota</taxon>
        <taxon>Flavobacteriia</taxon>
        <taxon>Flavobacteriales</taxon>
        <taxon>Weeksellaceae</taxon>
        <taxon>Frigoriflavimonas</taxon>
    </lineage>
</organism>
<dbReference type="PANTHER" id="PTHR35340:SF5">
    <property type="entry name" value="ASST-DOMAIN-CONTAINING PROTEIN"/>
    <property type="match status" value="1"/>
</dbReference>
<reference evidence="3" key="1">
    <citation type="submission" date="2020-05" db="EMBL/GenBank/DDBJ databases">
        <title>Genomic Encyclopedia of Type Strains, Phase IV (KMG-V): Genome sequencing to study the core and pangenomes of soil and plant-associated prokaryotes.</title>
        <authorList>
            <person name="Whitman W."/>
        </authorList>
    </citation>
    <scope>NUCLEOTIDE SEQUENCE</scope>
    <source>
        <strain evidence="3">16F</strain>
    </source>
</reference>
<dbReference type="RefSeq" id="WP_173778717.1">
    <property type="nucleotide sequence ID" value="NZ_JABSNO010000006.1"/>
</dbReference>
<keyword evidence="4" id="KW-1185">Reference proteome</keyword>
<accession>A0A8J8GAL1</accession>
<protein>
    <recommendedName>
        <fullName evidence="2">Secretion system C-terminal sorting domain-containing protein</fullName>
    </recommendedName>
</protein>
<gene>
    <name evidence="3" type="ORF">HNQ03_001174</name>
</gene>
<dbReference type="NCBIfam" id="TIGR04183">
    <property type="entry name" value="Por_Secre_tail"/>
    <property type="match status" value="1"/>
</dbReference>
<dbReference type="Proteomes" id="UP000610746">
    <property type="component" value="Unassembled WGS sequence"/>
</dbReference>
<dbReference type="Pfam" id="PF18962">
    <property type="entry name" value="Por_Secre_tail"/>
    <property type="match status" value="1"/>
</dbReference>
<evidence type="ECO:0000259" key="2">
    <source>
        <dbReference type="Pfam" id="PF18962"/>
    </source>
</evidence>
<evidence type="ECO:0000256" key="1">
    <source>
        <dbReference type="ARBA" id="ARBA00022729"/>
    </source>
</evidence>